<dbReference type="AlphaFoldDB" id="A0A4S9XZ52"/>
<comment type="caution">
    <text evidence="2">The sequence shown here is derived from an EMBL/GenBank/DDBJ whole genome shotgun (WGS) entry which is preliminary data.</text>
</comment>
<evidence type="ECO:0000313" key="2">
    <source>
        <dbReference type="EMBL" id="THZ84727.1"/>
    </source>
</evidence>
<gene>
    <name evidence="2" type="ORF">D6C84_03860</name>
</gene>
<reference evidence="2 3" key="1">
    <citation type="submission" date="2018-10" db="EMBL/GenBank/DDBJ databases">
        <title>Fifty Aureobasidium pullulans genomes reveal a recombining polyextremotolerant generalist.</title>
        <authorList>
            <person name="Gostincar C."/>
            <person name="Turk M."/>
            <person name="Zajc J."/>
            <person name="Gunde-Cimerman N."/>
        </authorList>
    </citation>
    <scope>NUCLEOTIDE SEQUENCE [LARGE SCALE GENOMIC DNA]</scope>
    <source>
        <strain evidence="2 3">EXF-3403</strain>
    </source>
</reference>
<name>A0A4S9XZ52_AURPU</name>
<proteinExistence type="predicted"/>
<evidence type="ECO:0000256" key="1">
    <source>
        <dbReference type="SAM" id="MobiDB-lite"/>
    </source>
</evidence>
<dbReference type="Proteomes" id="UP000310039">
    <property type="component" value="Unassembled WGS sequence"/>
</dbReference>
<organism evidence="2 3">
    <name type="scientific">Aureobasidium pullulans</name>
    <name type="common">Black yeast</name>
    <name type="synonym">Pullularia pullulans</name>
    <dbReference type="NCBI Taxonomy" id="5580"/>
    <lineage>
        <taxon>Eukaryota</taxon>
        <taxon>Fungi</taxon>
        <taxon>Dikarya</taxon>
        <taxon>Ascomycota</taxon>
        <taxon>Pezizomycotina</taxon>
        <taxon>Dothideomycetes</taxon>
        <taxon>Dothideomycetidae</taxon>
        <taxon>Dothideales</taxon>
        <taxon>Saccotheciaceae</taxon>
        <taxon>Aureobasidium</taxon>
    </lineage>
</organism>
<protein>
    <submittedName>
        <fullName evidence="2">Uncharacterized protein</fullName>
    </submittedName>
</protein>
<dbReference type="EMBL" id="QZBT01000041">
    <property type="protein sequence ID" value="THZ84727.1"/>
    <property type="molecule type" value="Genomic_DNA"/>
</dbReference>
<accession>A0A4S9XZ52</accession>
<feature type="region of interest" description="Disordered" evidence="1">
    <location>
        <begin position="1"/>
        <end position="23"/>
    </location>
</feature>
<evidence type="ECO:0000313" key="3">
    <source>
        <dbReference type="Proteomes" id="UP000310039"/>
    </source>
</evidence>
<sequence>MTISQQNYNSTSFSTQTQQSTFQHSPNLIHQMSNWDQLYDLEPLLHTPPTDSSTKQHSYFASKLSRHYDSDVSSVSSAEGVDDFDSPTWWDILDHEQEAIKRYKKFLRGQLHQGQGCEQRQKAEPEVAMTRIEAKSRPLSAKKTISLPKRCKDKSSSHTHIVEVMQDSHDLAGPVEFCFWSMNGQPCQCGKC</sequence>